<evidence type="ECO:0000256" key="1">
    <source>
        <dbReference type="ARBA" id="ARBA00007374"/>
    </source>
</evidence>
<dbReference type="Gene3D" id="3.30.470.160">
    <property type="entry name" value="Inositol polyphosphate kinase"/>
    <property type="match status" value="1"/>
</dbReference>
<evidence type="ECO:0000313" key="6">
    <source>
        <dbReference type="EMBL" id="CCX32464.1"/>
    </source>
</evidence>
<dbReference type="PANTHER" id="PTHR12400">
    <property type="entry name" value="INOSITOL POLYPHOSPHATE KINASE"/>
    <property type="match status" value="1"/>
</dbReference>
<protein>
    <recommendedName>
        <fullName evidence="4">Kinase</fullName>
        <ecNumber evidence="4">2.7.-.-</ecNumber>
    </recommendedName>
</protein>
<dbReference type="GO" id="GO:0008440">
    <property type="term" value="F:inositol-1,4,5-trisphosphate 3-kinase activity"/>
    <property type="evidence" value="ECO:0007669"/>
    <property type="project" value="TreeGrafter"/>
</dbReference>
<dbReference type="GO" id="GO:0000824">
    <property type="term" value="F:inositol-1,4,5,6-tetrakisphosphate 3-kinase activity"/>
    <property type="evidence" value="ECO:0007669"/>
    <property type="project" value="TreeGrafter"/>
</dbReference>
<feature type="compositionally biased region" description="Acidic residues" evidence="5">
    <location>
        <begin position="284"/>
        <end position="305"/>
    </location>
</feature>
<evidence type="ECO:0000256" key="4">
    <source>
        <dbReference type="RuleBase" id="RU363090"/>
    </source>
</evidence>
<organism evidence="6 7">
    <name type="scientific">Pyronema omphalodes (strain CBS 100304)</name>
    <name type="common">Pyronema confluens</name>
    <dbReference type="NCBI Taxonomy" id="1076935"/>
    <lineage>
        <taxon>Eukaryota</taxon>
        <taxon>Fungi</taxon>
        <taxon>Dikarya</taxon>
        <taxon>Ascomycota</taxon>
        <taxon>Pezizomycotina</taxon>
        <taxon>Pezizomycetes</taxon>
        <taxon>Pezizales</taxon>
        <taxon>Pyronemataceae</taxon>
        <taxon>Pyronema</taxon>
    </lineage>
</organism>
<dbReference type="SUPFAM" id="SSF56104">
    <property type="entry name" value="SAICAR synthase-like"/>
    <property type="match status" value="1"/>
</dbReference>
<dbReference type="GO" id="GO:0005737">
    <property type="term" value="C:cytoplasm"/>
    <property type="evidence" value="ECO:0007669"/>
    <property type="project" value="TreeGrafter"/>
</dbReference>
<keyword evidence="7" id="KW-1185">Reference proteome</keyword>
<dbReference type="Proteomes" id="UP000018144">
    <property type="component" value="Unassembled WGS sequence"/>
</dbReference>
<evidence type="ECO:0000313" key="7">
    <source>
        <dbReference type="Proteomes" id="UP000018144"/>
    </source>
</evidence>
<dbReference type="GO" id="GO:0005634">
    <property type="term" value="C:nucleus"/>
    <property type="evidence" value="ECO:0007669"/>
    <property type="project" value="TreeGrafter"/>
</dbReference>
<dbReference type="PANTHER" id="PTHR12400:SF103">
    <property type="entry name" value="INOSITOL POLYPHOSPHATE MULTIKINASE"/>
    <property type="match status" value="1"/>
</dbReference>
<name>U4LK36_PYROM</name>
<evidence type="ECO:0000256" key="2">
    <source>
        <dbReference type="ARBA" id="ARBA00022679"/>
    </source>
</evidence>
<comment type="similarity">
    <text evidence="1 4">Belongs to the inositol phosphokinase (IPK) family.</text>
</comment>
<accession>U4LK36</accession>
<dbReference type="OMA" id="FRICGMK"/>
<dbReference type="Pfam" id="PF03770">
    <property type="entry name" value="IPK"/>
    <property type="match status" value="1"/>
</dbReference>
<keyword evidence="3 4" id="KW-0418">Kinase</keyword>
<dbReference type="EMBL" id="HF935878">
    <property type="protein sequence ID" value="CCX32464.1"/>
    <property type="molecule type" value="Genomic_DNA"/>
</dbReference>
<reference evidence="6 7" key="1">
    <citation type="journal article" date="2013" name="PLoS Genet.">
        <title>The genome and development-dependent transcriptomes of Pyronema confluens: a window into fungal evolution.</title>
        <authorList>
            <person name="Traeger S."/>
            <person name="Altegoer F."/>
            <person name="Freitag M."/>
            <person name="Gabaldon T."/>
            <person name="Kempken F."/>
            <person name="Kumar A."/>
            <person name="Marcet-Houben M."/>
            <person name="Poggeler S."/>
            <person name="Stajich J.E."/>
            <person name="Nowrousian M."/>
        </authorList>
    </citation>
    <scope>NUCLEOTIDE SEQUENCE [LARGE SCALE GENOMIC DNA]</scope>
    <source>
        <strain evidence="7">CBS 100304</strain>
        <tissue evidence="6">Vegetative mycelium</tissue>
    </source>
</reference>
<dbReference type="EC" id="2.7.-.-" evidence="4"/>
<dbReference type="GO" id="GO:0046854">
    <property type="term" value="P:phosphatidylinositol phosphate biosynthetic process"/>
    <property type="evidence" value="ECO:0007669"/>
    <property type="project" value="TreeGrafter"/>
</dbReference>
<dbReference type="InterPro" id="IPR038286">
    <property type="entry name" value="IPK_sf"/>
</dbReference>
<evidence type="ECO:0000256" key="5">
    <source>
        <dbReference type="SAM" id="MobiDB-lite"/>
    </source>
</evidence>
<dbReference type="AlphaFoldDB" id="U4LK36"/>
<gene>
    <name evidence="6" type="ORF">PCON_13227</name>
</gene>
<keyword evidence="2 4" id="KW-0808">Transferase</keyword>
<feature type="region of interest" description="Disordered" evidence="5">
    <location>
        <begin position="280"/>
        <end position="307"/>
    </location>
</feature>
<dbReference type="eggNOG" id="KOG1620">
    <property type="taxonomic scope" value="Eukaryota"/>
</dbReference>
<dbReference type="InterPro" id="IPR005522">
    <property type="entry name" value="IPK"/>
</dbReference>
<proteinExistence type="inferred from homology"/>
<evidence type="ECO:0000256" key="3">
    <source>
        <dbReference type="ARBA" id="ARBA00022777"/>
    </source>
</evidence>
<dbReference type="STRING" id="1076935.U4LK36"/>
<dbReference type="GO" id="GO:0032958">
    <property type="term" value="P:inositol phosphate biosynthetic process"/>
    <property type="evidence" value="ECO:0007669"/>
    <property type="project" value="InterPro"/>
</dbReference>
<sequence length="351" mass="39738">MPTDIPTGAFKCFEKAAAGHAGVLTDESGSLLIKPCTSAEASFYDSCLGHPSFASWMPKYIGTVTLNNPETSIPIPSTANTGSKPSTLETGLVLQNLTHGFTKPCILDIKLGCRLWDDFTPQEKRDRLDQVAKESTSASLHWRVAGMRVYKPADKAAILGSEGKLKYVEVQEEEGGNGVYWGFNKLYGRKAIQEENVAEAVMEFLDSGLNREQKRGLLRRWIEKLQGITEMLEEEESRMYSASLLFVYEGDEEAFEKASEYEKILDQEIQRKKERERLRMEKEQNEEEEDEEEEEEEDEDPEDDENFKVVEHLKLIDFAHATWTPGQGPDENALKGVRNVNKLFGEVLEQI</sequence>
<dbReference type="OrthoDB" id="338650at2759"/>